<dbReference type="Pfam" id="PF00069">
    <property type="entry name" value="Pkinase"/>
    <property type="match status" value="1"/>
</dbReference>
<dbReference type="InterPro" id="IPR000719">
    <property type="entry name" value="Prot_kinase_dom"/>
</dbReference>
<evidence type="ECO:0000256" key="3">
    <source>
        <dbReference type="ARBA" id="ARBA00022679"/>
    </source>
</evidence>
<dbReference type="Proteomes" id="UP000712673">
    <property type="component" value="Unassembled WGS sequence"/>
</dbReference>
<protein>
    <recommendedName>
        <fullName evidence="1">non-specific serine/threonine protein kinase</fullName>
        <ecNumber evidence="1">2.7.11.1</ecNumber>
    </recommendedName>
</protein>
<keyword evidence="7" id="KW-1133">Transmembrane helix</keyword>
<name>A0A937W2U6_UNCTE</name>
<evidence type="ECO:0000256" key="7">
    <source>
        <dbReference type="SAM" id="Phobius"/>
    </source>
</evidence>
<evidence type="ECO:0000256" key="6">
    <source>
        <dbReference type="ARBA" id="ARBA00022840"/>
    </source>
</evidence>
<dbReference type="FunFam" id="1.10.510.10:FF:000021">
    <property type="entry name" value="Serine/threonine protein kinase"/>
    <property type="match status" value="1"/>
</dbReference>
<evidence type="ECO:0000313" key="10">
    <source>
        <dbReference type="Proteomes" id="UP000712673"/>
    </source>
</evidence>
<evidence type="ECO:0000256" key="1">
    <source>
        <dbReference type="ARBA" id="ARBA00012513"/>
    </source>
</evidence>
<proteinExistence type="predicted"/>
<dbReference type="Gene3D" id="1.10.510.10">
    <property type="entry name" value="Transferase(Phosphotransferase) domain 1"/>
    <property type="match status" value="1"/>
</dbReference>
<evidence type="ECO:0000256" key="2">
    <source>
        <dbReference type="ARBA" id="ARBA00022527"/>
    </source>
</evidence>
<reference evidence="9" key="1">
    <citation type="submission" date="2019-03" db="EMBL/GenBank/DDBJ databases">
        <title>Lake Tanganyika Metagenome-Assembled Genomes (MAGs).</title>
        <authorList>
            <person name="Tran P."/>
        </authorList>
    </citation>
    <scope>NUCLEOTIDE SEQUENCE</scope>
    <source>
        <strain evidence="9">K_DeepCast_65m_m2_066</strain>
    </source>
</reference>
<dbReference type="PROSITE" id="PS00108">
    <property type="entry name" value="PROTEIN_KINASE_ST"/>
    <property type="match status" value="1"/>
</dbReference>
<dbReference type="SMART" id="SM00220">
    <property type="entry name" value="S_TKc"/>
    <property type="match status" value="1"/>
</dbReference>
<sequence>LLTHGASLVSLAVLAYSVVQFSGYIINVIRIHELLTLKKSYAISMEYFPSHSLSDELKQGPINIKRGLKIVWDICRGMSAAHQVGVVHRDLKPPNILINDQTLVKVVDFGLAAVTHADTRLTRTGVLLGTPTYMAPEQVRARTIDARTDIYSLGVIMYEIFTGRPPYVADDPMAILFQHVEGNPTPPRQMKADIPPGVEAIILKAMWVDPAKRFQTMDDLRRSIIALSK</sequence>
<evidence type="ECO:0000256" key="5">
    <source>
        <dbReference type="ARBA" id="ARBA00022777"/>
    </source>
</evidence>
<feature type="transmembrane region" description="Helical" evidence="7">
    <location>
        <begin position="6"/>
        <end position="29"/>
    </location>
</feature>
<dbReference type="SUPFAM" id="SSF56112">
    <property type="entry name" value="Protein kinase-like (PK-like)"/>
    <property type="match status" value="1"/>
</dbReference>
<evidence type="ECO:0000259" key="8">
    <source>
        <dbReference type="PROSITE" id="PS50011"/>
    </source>
</evidence>
<evidence type="ECO:0000256" key="4">
    <source>
        <dbReference type="ARBA" id="ARBA00022741"/>
    </source>
</evidence>
<dbReference type="GO" id="GO:0004674">
    <property type="term" value="F:protein serine/threonine kinase activity"/>
    <property type="evidence" value="ECO:0007669"/>
    <property type="project" value="UniProtKB-KW"/>
</dbReference>
<dbReference type="AlphaFoldDB" id="A0A937W2U6"/>
<feature type="non-terminal residue" evidence="9">
    <location>
        <position position="1"/>
    </location>
</feature>
<dbReference type="InterPro" id="IPR008271">
    <property type="entry name" value="Ser/Thr_kinase_AS"/>
</dbReference>
<dbReference type="PANTHER" id="PTHR43289">
    <property type="entry name" value="MITOGEN-ACTIVATED PROTEIN KINASE KINASE KINASE 20-RELATED"/>
    <property type="match status" value="1"/>
</dbReference>
<dbReference type="GO" id="GO:0005524">
    <property type="term" value="F:ATP binding"/>
    <property type="evidence" value="ECO:0007669"/>
    <property type="project" value="UniProtKB-KW"/>
</dbReference>
<keyword evidence="3" id="KW-0808">Transferase</keyword>
<keyword evidence="5 9" id="KW-0418">Kinase</keyword>
<keyword evidence="7" id="KW-0472">Membrane</keyword>
<dbReference type="CDD" id="cd14014">
    <property type="entry name" value="STKc_PknB_like"/>
    <property type="match status" value="1"/>
</dbReference>
<keyword evidence="6" id="KW-0067">ATP-binding</keyword>
<dbReference type="InterPro" id="IPR011009">
    <property type="entry name" value="Kinase-like_dom_sf"/>
</dbReference>
<dbReference type="PANTHER" id="PTHR43289:SF6">
    <property type="entry name" value="SERINE_THREONINE-PROTEIN KINASE NEKL-3"/>
    <property type="match status" value="1"/>
</dbReference>
<dbReference type="PROSITE" id="PS50011">
    <property type="entry name" value="PROTEIN_KINASE_DOM"/>
    <property type="match status" value="1"/>
</dbReference>
<keyword evidence="7" id="KW-0812">Transmembrane</keyword>
<dbReference type="PIRSF" id="PIRSF000654">
    <property type="entry name" value="Integrin-linked_kinase"/>
    <property type="match status" value="1"/>
</dbReference>
<gene>
    <name evidence="9" type="ORF">FJZ47_15500</name>
</gene>
<feature type="domain" description="Protein kinase" evidence="8">
    <location>
        <begin position="1"/>
        <end position="225"/>
    </location>
</feature>
<organism evidence="9 10">
    <name type="scientific">Tectimicrobiota bacterium</name>
    <dbReference type="NCBI Taxonomy" id="2528274"/>
    <lineage>
        <taxon>Bacteria</taxon>
        <taxon>Pseudomonadati</taxon>
        <taxon>Nitrospinota/Tectimicrobiota group</taxon>
        <taxon>Candidatus Tectimicrobiota</taxon>
    </lineage>
</organism>
<dbReference type="EMBL" id="VGLS01000506">
    <property type="protein sequence ID" value="MBM3225188.1"/>
    <property type="molecule type" value="Genomic_DNA"/>
</dbReference>
<dbReference type="EC" id="2.7.11.1" evidence="1"/>
<accession>A0A937W2U6</accession>
<evidence type="ECO:0000313" key="9">
    <source>
        <dbReference type="EMBL" id="MBM3225188.1"/>
    </source>
</evidence>
<keyword evidence="4" id="KW-0547">Nucleotide-binding</keyword>
<comment type="caution">
    <text evidence="9">The sequence shown here is derived from an EMBL/GenBank/DDBJ whole genome shotgun (WGS) entry which is preliminary data.</text>
</comment>
<keyword evidence="2 9" id="KW-0723">Serine/threonine-protein kinase</keyword>